<evidence type="ECO:0000313" key="1">
    <source>
        <dbReference type="EMBL" id="TFK35639.1"/>
    </source>
</evidence>
<dbReference type="AlphaFoldDB" id="A0A5C3LR62"/>
<dbReference type="Proteomes" id="UP000308652">
    <property type="component" value="Unassembled WGS sequence"/>
</dbReference>
<accession>A0A5C3LR62</accession>
<evidence type="ECO:0000313" key="2">
    <source>
        <dbReference type="Proteomes" id="UP000308652"/>
    </source>
</evidence>
<keyword evidence="2" id="KW-1185">Reference proteome</keyword>
<reference evidence="1 2" key="1">
    <citation type="journal article" date="2019" name="Nat. Ecol. Evol.">
        <title>Megaphylogeny resolves global patterns of mushroom evolution.</title>
        <authorList>
            <person name="Varga T."/>
            <person name="Krizsan K."/>
            <person name="Foldi C."/>
            <person name="Dima B."/>
            <person name="Sanchez-Garcia M."/>
            <person name="Sanchez-Ramirez S."/>
            <person name="Szollosi G.J."/>
            <person name="Szarkandi J.G."/>
            <person name="Papp V."/>
            <person name="Albert L."/>
            <person name="Andreopoulos W."/>
            <person name="Angelini C."/>
            <person name="Antonin V."/>
            <person name="Barry K.W."/>
            <person name="Bougher N.L."/>
            <person name="Buchanan P."/>
            <person name="Buyck B."/>
            <person name="Bense V."/>
            <person name="Catcheside P."/>
            <person name="Chovatia M."/>
            <person name="Cooper J."/>
            <person name="Damon W."/>
            <person name="Desjardin D."/>
            <person name="Finy P."/>
            <person name="Geml J."/>
            <person name="Haridas S."/>
            <person name="Hughes K."/>
            <person name="Justo A."/>
            <person name="Karasinski D."/>
            <person name="Kautmanova I."/>
            <person name="Kiss B."/>
            <person name="Kocsube S."/>
            <person name="Kotiranta H."/>
            <person name="LaButti K.M."/>
            <person name="Lechner B.E."/>
            <person name="Liimatainen K."/>
            <person name="Lipzen A."/>
            <person name="Lukacs Z."/>
            <person name="Mihaltcheva S."/>
            <person name="Morgado L.N."/>
            <person name="Niskanen T."/>
            <person name="Noordeloos M.E."/>
            <person name="Ohm R.A."/>
            <person name="Ortiz-Santana B."/>
            <person name="Ovrebo C."/>
            <person name="Racz N."/>
            <person name="Riley R."/>
            <person name="Savchenko A."/>
            <person name="Shiryaev A."/>
            <person name="Soop K."/>
            <person name="Spirin V."/>
            <person name="Szebenyi C."/>
            <person name="Tomsovsky M."/>
            <person name="Tulloss R.E."/>
            <person name="Uehling J."/>
            <person name="Grigoriev I.V."/>
            <person name="Vagvolgyi C."/>
            <person name="Papp T."/>
            <person name="Martin F.M."/>
            <person name="Miettinen O."/>
            <person name="Hibbett D.S."/>
            <person name="Nagy L.G."/>
        </authorList>
    </citation>
    <scope>NUCLEOTIDE SEQUENCE [LARGE SCALE GENOMIC DNA]</scope>
    <source>
        <strain evidence="1 2">CBS 166.37</strain>
    </source>
</reference>
<name>A0A5C3LR62_9AGAR</name>
<dbReference type="EMBL" id="ML213620">
    <property type="protein sequence ID" value="TFK35639.1"/>
    <property type="molecule type" value="Genomic_DNA"/>
</dbReference>
<proteinExistence type="predicted"/>
<organism evidence="1 2">
    <name type="scientific">Crucibulum laeve</name>
    <dbReference type="NCBI Taxonomy" id="68775"/>
    <lineage>
        <taxon>Eukaryota</taxon>
        <taxon>Fungi</taxon>
        <taxon>Dikarya</taxon>
        <taxon>Basidiomycota</taxon>
        <taxon>Agaricomycotina</taxon>
        <taxon>Agaricomycetes</taxon>
        <taxon>Agaricomycetidae</taxon>
        <taxon>Agaricales</taxon>
        <taxon>Agaricineae</taxon>
        <taxon>Nidulariaceae</taxon>
        <taxon>Crucibulum</taxon>
    </lineage>
</organism>
<sequence length="132" mass="15159">MAYMIEMARLSIPHVGAAFRKFSIKMSVINQVSGKSSIQVLFLNLMRNIVELAGRVVIRIGGNTQEYTTAVDKFPFYLANNISQLTNVKWFMVKWFMDQFSIIFFNRYFRFAVWSWVMPVGIGNSLASDPGE</sequence>
<gene>
    <name evidence="1" type="ORF">BDQ12DRAFT_315356</name>
</gene>
<protein>
    <submittedName>
        <fullName evidence="1">Uncharacterized protein</fullName>
    </submittedName>
</protein>
<dbReference type="STRING" id="68775.A0A5C3LR62"/>
<dbReference type="OrthoDB" id="2796951at2759"/>